<dbReference type="PROSITE" id="PS51406">
    <property type="entry name" value="FIBRINOGEN_C_2"/>
    <property type="match status" value="2"/>
</dbReference>
<dbReference type="Proteomes" id="UP000694865">
    <property type="component" value="Unplaced"/>
</dbReference>
<dbReference type="RefSeq" id="XP_002737260.2">
    <property type="nucleotide sequence ID" value="XM_002737214.2"/>
</dbReference>
<keyword evidence="1" id="KW-1015">Disulfide bond</keyword>
<evidence type="ECO:0000259" key="3">
    <source>
        <dbReference type="PROSITE" id="PS51406"/>
    </source>
</evidence>
<dbReference type="Pfam" id="PF00147">
    <property type="entry name" value="Fibrinogen_C"/>
    <property type="match status" value="2"/>
</dbReference>
<sequence length="509" mass="59132">MFSLMVILFWAVLVSSQNTDIETSQRDSTDQCSYTFIVPRKDTTIDSSGNRSDNQLSDRLAILEHNLHQIQVVMNIPSTQYSNYPIIYPQDCHHAYILNSSSLIEGVYLIQPEDYPEPFAVYCQVTDTGVWTVIQRRQDNTVEFYNEWQAYKWGFGQLTGNHWLGNEKIFYILRSGVYKLRVDLGDWAVHHKTSHLLHTKMFSLMVILFWAVLVSSQNTDIETSQRDSTDQCSYTFIVPRKDTTIDSSLNRSDNELSDRLAILEHNLHQIQAVMNIPSTQYSNYPIIFPQDCHHAYILNSSSLIEGVYLIQPEDYPEPFAVYCQVTDTGVWTVIQRRQDDTVEFYNEWQAYKWGFGQLTGNHWLGNEKIFYILRSGVYKLRVDLGDWAGDTTYAEYDFMQIGNEESKYTLSIGEYSGTAGHSMTHDNGMKFSTKDEDNDLGSGCCACDSYGQGAWWYRECTYANLNGPYINYNGNIVRRHKSIHWHHWHGLYPLKNTTMKVQRVHPYWE</sequence>
<reference evidence="5" key="1">
    <citation type="submission" date="2025-08" db="UniProtKB">
        <authorList>
            <consortium name="RefSeq"/>
        </authorList>
    </citation>
    <scope>IDENTIFICATION</scope>
    <source>
        <tissue evidence="5">Testes</tissue>
    </source>
</reference>
<proteinExistence type="predicted"/>
<evidence type="ECO:0000256" key="1">
    <source>
        <dbReference type="ARBA" id="ARBA00023157"/>
    </source>
</evidence>
<feature type="signal peptide" evidence="2">
    <location>
        <begin position="1"/>
        <end position="16"/>
    </location>
</feature>
<dbReference type="CDD" id="cd00087">
    <property type="entry name" value="FReD"/>
    <property type="match status" value="1"/>
</dbReference>
<feature type="domain" description="Fibrinogen C-terminal" evidence="3">
    <location>
        <begin position="283"/>
        <end position="505"/>
    </location>
</feature>
<name>A0ABM0GTW4_SACKO</name>
<dbReference type="Gene3D" id="3.90.215.10">
    <property type="entry name" value="Gamma Fibrinogen, chain A, domain 1"/>
    <property type="match status" value="2"/>
</dbReference>
<dbReference type="PROSITE" id="PS00514">
    <property type="entry name" value="FIBRINOGEN_C_1"/>
    <property type="match status" value="1"/>
</dbReference>
<dbReference type="InterPro" id="IPR002181">
    <property type="entry name" value="Fibrinogen_a/b/g_C_dom"/>
</dbReference>
<dbReference type="InterPro" id="IPR014716">
    <property type="entry name" value="Fibrinogen_a/b/g_C_1"/>
</dbReference>
<dbReference type="InterPro" id="IPR036056">
    <property type="entry name" value="Fibrinogen-like_C"/>
</dbReference>
<accession>A0ABM0GTW4</accession>
<protein>
    <submittedName>
        <fullName evidence="5">Fibrinogen beta chain-like</fullName>
    </submittedName>
</protein>
<gene>
    <name evidence="5" type="primary">LOC100368036</name>
</gene>
<dbReference type="InterPro" id="IPR020837">
    <property type="entry name" value="Fibrinogen_CS"/>
</dbReference>
<evidence type="ECO:0000256" key="2">
    <source>
        <dbReference type="SAM" id="SignalP"/>
    </source>
</evidence>
<dbReference type="SMART" id="SM00186">
    <property type="entry name" value="FBG"/>
    <property type="match status" value="2"/>
</dbReference>
<dbReference type="InterPro" id="IPR050373">
    <property type="entry name" value="Fibrinogen_C-term_domain"/>
</dbReference>
<evidence type="ECO:0000313" key="4">
    <source>
        <dbReference type="Proteomes" id="UP000694865"/>
    </source>
</evidence>
<evidence type="ECO:0000313" key="5">
    <source>
        <dbReference type="RefSeq" id="XP_002737260.2"/>
    </source>
</evidence>
<dbReference type="GeneID" id="100368036"/>
<dbReference type="PANTHER" id="PTHR19143">
    <property type="entry name" value="FIBRINOGEN/TENASCIN/ANGIOPOEITIN"/>
    <property type="match status" value="1"/>
</dbReference>
<feature type="domain" description="Fibrinogen C-terminal" evidence="3">
    <location>
        <begin position="83"/>
        <end position="187"/>
    </location>
</feature>
<keyword evidence="4" id="KW-1185">Reference proteome</keyword>
<organism evidence="4 5">
    <name type="scientific">Saccoglossus kowalevskii</name>
    <name type="common">Acorn worm</name>
    <dbReference type="NCBI Taxonomy" id="10224"/>
    <lineage>
        <taxon>Eukaryota</taxon>
        <taxon>Metazoa</taxon>
        <taxon>Hemichordata</taxon>
        <taxon>Enteropneusta</taxon>
        <taxon>Harrimaniidae</taxon>
        <taxon>Saccoglossus</taxon>
    </lineage>
</organism>
<feature type="chain" id="PRO_5047040239" evidence="2">
    <location>
        <begin position="17"/>
        <end position="509"/>
    </location>
</feature>
<keyword evidence="2" id="KW-0732">Signal</keyword>
<dbReference type="SUPFAM" id="SSF56496">
    <property type="entry name" value="Fibrinogen C-terminal domain-like"/>
    <property type="match status" value="2"/>
</dbReference>